<organism evidence="2 3">
    <name type="scientific">Gossypium davidsonii</name>
    <name type="common">Davidson's cotton</name>
    <name type="synonym">Gossypium klotzschianum subsp. davidsonii</name>
    <dbReference type="NCBI Taxonomy" id="34287"/>
    <lineage>
        <taxon>Eukaryota</taxon>
        <taxon>Viridiplantae</taxon>
        <taxon>Streptophyta</taxon>
        <taxon>Embryophyta</taxon>
        <taxon>Tracheophyta</taxon>
        <taxon>Spermatophyta</taxon>
        <taxon>Magnoliopsida</taxon>
        <taxon>eudicotyledons</taxon>
        <taxon>Gunneridae</taxon>
        <taxon>Pentapetalae</taxon>
        <taxon>rosids</taxon>
        <taxon>malvids</taxon>
        <taxon>Malvales</taxon>
        <taxon>Malvaceae</taxon>
        <taxon>Malvoideae</taxon>
        <taxon>Gossypium</taxon>
    </lineage>
</organism>
<dbReference type="EMBL" id="JABFAC010000006">
    <property type="protein sequence ID" value="MBA0615721.1"/>
    <property type="molecule type" value="Genomic_DNA"/>
</dbReference>
<feature type="compositionally biased region" description="Polar residues" evidence="1">
    <location>
        <begin position="58"/>
        <end position="67"/>
    </location>
</feature>
<feature type="region of interest" description="Disordered" evidence="1">
    <location>
        <begin position="53"/>
        <end position="79"/>
    </location>
</feature>
<name>A0A7J8RPN1_GOSDV</name>
<evidence type="ECO:0000313" key="3">
    <source>
        <dbReference type="Proteomes" id="UP000593561"/>
    </source>
</evidence>
<accession>A0A7J8RPN1</accession>
<reference evidence="2 3" key="1">
    <citation type="journal article" date="2019" name="Genome Biol. Evol.">
        <title>Insights into the evolution of the New World diploid cottons (Gossypium, subgenus Houzingenia) based on genome sequencing.</title>
        <authorList>
            <person name="Grover C.E."/>
            <person name="Arick M.A. 2nd"/>
            <person name="Thrash A."/>
            <person name="Conover J.L."/>
            <person name="Sanders W.S."/>
            <person name="Peterson D.G."/>
            <person name="Frelichowski J.E."/>
            <person name="Scheffler J.A."/>
            <person name="Scheffler B.E."/>
            <person name="Wendel J.F."/>
        </authorList>
    </citation>
    <scope>NUCLEOTIDE SEQUENCE [LARGE SCALE GENOMIC DNA]</scope>
    <source>
        <strain evidence="2">27</strain>
        <tissue evidence="2">Leaf</tissue>
    </source>
</reference>
<gene>
    <name evidence="2" type="ORF">Godav_015835</name>
</gene>
<dbReference type="Proteomes" id="UP000593561">
    <property type="component" value="Unassembled WGS sequence"/>
</dbReference>
<protein>
    <submittedName>
        <fullName evidence="2">Uncharacterized protein</fullName>
    </submittedName>
</protein>
<evidence type="ECO:0000256" key="1">
    <source>
        <dbReference type="SAM" id="MobiDB-lite"/>
    </source>
</evidence>
<keyword evidence="3" id="KW-1185">Reference proteome</keyword>
<dbReference type="AlphaFoldDB" id="A0A7J8RPN1"/>
<evidence type="ECO:0000313" key="2">
    <source>
        <dbReference type="EMBL" id="MBA0615721.1"/>
    </source>
</evidence>
<feature type="compositionally biased region" description="Basic and acidic residues" evidence="1">
    <location>
        <begin position="68"/>
        <end position="77"/>
    </location>
</feature>
<feature type="non-terminal residue" evidence="2">
    <location>
        <position position="109"/>
    </location>
</feature>
<comment type="caution">
    <text evidence="2">The sequence shown here is derived from an EMBL/GenBank/DDBJ whole genome shotgun (WGS) entry which is preliminary data.</text>
</comment>
<sequence length="109" mass="12394">MDGVMRQVEGLGAARDLVRDQNSRWIIRFSIYLGNCIVMEVELWGILDGKLPLESKTHPPQKNSSNPDKGKAVKDSKYPLGGNTIANSLVKMIRNRKQSLRWFENPTLR</sequence>
<proteinExistence type="predicted"/>